<name>A0AAW4XX06_9BURK</name>
<comment type="cofactor">
    <cofactor evidence="2">
        <name>heme</name>
        <dbReference type="ChEBI" id="CHEBI:30413"/>
    </cofactor>
</comment>
<evidence type="ECO:0000256" key="1">
    <source>
        <dbReference type="ARBA" id="ARBA00010617"/>
    </source>
</evidence>
<dbReference type="GO" id="GO:0016705">
    <property type="term" value="F:oxidoreductase activity, acting on paired donors, with incorporation or reduction of molecular oxygen"/>
    <property type="evidence" value="ECO:0007669"/>
    <property type="project" value="InterPro"/>
</dbReference>
<keyword evidence="2" id="KW-0408">Iron</keyword>
<comment type="similarity">
    <text evidence="1">Belongs to the cytochrome P450 family.</text>
</comment>
<feature type="binding site" description="axial binding residue" evidence="2">
    <location>
        <position position="374"/>
    </location>
    <ligand>
        <name>heme</name>
        <dbReference type="ChEBI" id="CHEBI:30413"/>
    </ligand>
    <ligandPart>
        <name>Fe</name>
        <dbReference type="ChEBI" id="CHEBI:18248"/>
    </ligandPart>
</feature>
<dbReference type="SUPFAM" id="SSF48264">
    <property type="entry name" value="Cytochrome P450"/>
    <property type="match status" value="1"/>
</dbReference>
<proteinExistence type="inferred from homology"/>
<sequence length="427" mass="47701">MSDTDISSAFCHYLYALAREQPRQNAVRPQHDGRRMLVIQNLDDADRVMRRNADNYLKNFRWFTQVAGNSRLTDDGEAWRFRQELSQPFLGKYDANRAFALSSLHGRHIARHLALKPEADVLDEALIHQGMLSIFTQMFLDVELASLPMAHGSASRLIELASAYAFVAPGQEGLGGDKAHIREILQLRKTIFTALQTLRSDTLARSPMLQAMLQAETVPGFDFAFEKELTMLFGAGTDTASYSIGWALHLLATYPEMQERLHTGLRQVYAKHGHDRQALQSAVAQHADLRSFVAELLRLYPPLPFITRLAQEGDQLSDMQVEPGDVVVVSLVGVNHKALERPDPWKPDLDAASREGFGMGTGTISSFVWGKRVCGGRSFALVELATVLSVLIVQLQAQVSRREPIVYEWVGQMRRKGGHLLKLAGRG</sequence>
<dbReference type="AlphaFoldDB" id="A0AAW4XX06"/>
<dbReference type="EMBL" id="JAJNCT010000021">
    <property type="protein sequence ID" value="MCD2166677.1"/>
    <property type="molecule type" value="Genomic_DNA"/>
</dbReference>
<dbReference type="InterPro" id="IPR002401">
    <property type="entry name" value="Cyt_P450_E_grp-I"/>
</dbReference>
<dbReference type="CDD" id="cd00302">
    <property type="entry name" value="cytochrome_P450"/>
    <property type="match status" value="1"/>
</dbReference>
<dbReference type="PRINTS" id="PR00463">
    <property type="entry name" value="EP450I"/>
</dbReference>
<protein>
    <submittedName>
        <fullName evidence="3">Cytochrome P450</fullName>
    </submittedName>
</protein>
<evidence type="ECO:0000313" key="4">
    <source>
        <dbReference type="Proteomes" id="UP001199260"/>
    </source>
</evidence>
<keyword evidence="2" id="KW-0349">Heme</keyword>
<keyword evidence="4" id="KW-1185">Reference proteome</keyword>
<evidence type="ECO:0000313" key="3">
    <source>
        <dbReference type="EMBL" id="MCD2166677.1"/>
    </source>
</evidence>
<gene>
    <name evidence="3" type="ORF">LPW39_16255</name>
</gene>
<dbReference type="GO" id="GO:0020037">
    <property type="term" value="F:heme binding"/>
    <property type="evidence" value="ECO:0007669"/>
    <property type="project" value="InterPro"/>
</dbReference>
<organism evidence="3 4">
    <name type="scientific">Comamonas koreensis</name>
    <dbReference type="NCBI Taxonomy" id="160825"/>
    <lineage>
        <taxon>Bacteria</taxon>
        <taxon>Pseudomonadati</taxon>
        <taxon>Pseudomonadota</taxon>
        <taxon>Betaproteobacteria</taxon>
        <taxon>Burkholderiales</taxon>
        <taxon>Comamonadaceae</taxon>
        <taxon>Comamonas</taxon>
    </lineage>
</organism>
<comment type="caution">
    <text evidence="3">The sequence shown here is derived from an EMBL/GenBank/DDBJ whole genome shotgun (WGS) entry which is preliminary data.</text>
</comment>
<dbReference type="PRINTS" id="PR00385">
    <property type="entry name" value="P450"/>
</dbReference>
<dbReference type="PANTHER" id="PTHR24305:SF166">
    <property type="entry name" value="CYTOCHROME P450 12A4, MITOCHONDRIAL-RELATED"/>
    <property type="match status" value="1"/>
</dbReference>
<dbReference type="InterPro" id="IPR001128">
    <property type="entry name" value="Cyt_P450"/>
</dbReference>
<keyword evidence="2" id="KW-0479">Metal-binding</keyword>
<dbReference type="PANTHER" id="PTHR24305">
    <property type="entry name" value="CYTOCHROME P450"/>
    <property type="match status" value="1"/>
</dbReference>
<dbReference type="GO" id="GO:0004497">
    <property type="term" value="F:monooxygenase activity"/>
    <property type="evidence" value="ECO:0007669"/>
    <property type="project" value="InterPro"/>
</dbReference>
<dbReference type="Pfam" id="PF00067">
    <property type="entry name" value="p450"/>
    <property type="match status" value="1"/>
</dbReference>
<evidence type="ECO:0000256" key="2">
    <source>
        <dbReference type="PIRSR" id="PIRSR602401-1"/>
    </source>
</evidence>
<dbReference type="InterPro" id="IPR050121">
    <property type="entry name" value="Cytochrome_P450_monoxygenase"/>
</dbReference>
<dbReference type="RefSeq" id="WP_230777453.1">
    <property type="nucleotide sequence ID" value="NZ_JAJNCT010000021.1"/>
</dbReference>
<reference evidence="3 4" key="1">
    <citation type="submission" date="2021-11" db="EMBL/GenBank/DDBJ databases">
        <title>Genome sequence.</title>
        <authorList>
            <person name="Sun Q."/>
        </authorList>
    </citation>
    <scope>NUCLEOTIDE SEQUENCE [LARGE SCALE GENOMIC DNA]</scope>
    <source>
        <strain evidence="3 4">KCTC 12005</strain>
    </source>
</reference>
<dbReference type="Gene3D" id="1.10.630.10">
    <property type="entry name" value="Cytochrome P450"/>
    <property type="match status" value="1"/>
</dbReference>
<dbReference type="Proteomes" id="UP001199260">
    <property type="component" value="Unassembled WGS sequence"/>
</dbReference>
<accession>A0AAW4XX06</accession>
<dbReference type="InterPro" id="IPR036396">
    <property type="entry name" value="Cyt_P450_sf"/>
</dbReference>
<dbReference type="GO" id="GO:0005506">
    <property type="term" value="F:iron ion binding"/>
    <property type="evidence" value="ECO:0007669"/>
    <property type="project" value="InterPro"/>
</dbReference>